<dbReference type="Proteomes" id="UP001500449">
    <property type="component" value="Unassembled WGS sequence"/>
</dbReference>
<dbReference type="EMBL" id="BAAAQK010000025">
    <property type="protein sequence ID" value="GAA1872166.1"/>
    <property type="molecule type" value="Genomic_DNA"/>
</dbReference>
<comment type="subcellular location">
    <subcellularLocation>
        <location evidence="1">Membrane</location>
        <topology evidence="1">Multi-pass membrane protein</topology>
    </subcellularLocation>
</comment>
<evidence type="ECO:0000313" key="7">
    <source>
        <dbReference type="Proteomes" id="UP001500449"/>
    </source>
</evidence>
<evidence type="ECO:0000256" key="4">
    <source>
        <dbReference type="ARBA" id="ARBA00023136"/>
    </source>
</evidence>
<protein>
    <submittedName>
        <fullName evidence="6">DUF4870 domain-containing protein</fullName>
    </submittedName>
</protein>
<keyword evidence="7" id="KW-1185">Reference proteome</keyword>
<keyword evidence="3 5" id="KW-1133">Transmembrane helix</keyword>
<reference evidence="6 7" key="1">
    <citation type="journal article" date="2019" name="Int. J. Syst. Evol. Microbiol.">
        <title>The Global Catalogue of Microorganisms (GCM) 10K type strain sequencing project: providing services to taxonomists for standard genome sequencing and annotation.</title>
        <authorList>
            <consortium name="The Broad Institute Genomics Platform"/>
            <consortium name="The Broad Institute Genome Sequencing Center for Infectious Disease"/>
            <person name="Wu L."/>
            <person name="Ma J."/>
        </authorList>
    </citation>
    <scope>NUCLEOTIDE SEQUENCE [LARGE SCALE GENOMIC DNA]</scope>
    <source>
        <strain evidence="6 7">JCM 16009</strain>
    </source>
</reference>
<gene>
    <name evidence="6" type="ORF">GCM10009836_61340</name>
</gene>
<evidence type="ECO:0000256" key="3">
    <source>
        <dbReference type="ARBA" id="ARBA00022989"/>
    </source>
</evidence>
<comment type="caution">
    <text evidence="6">The sequence shown here is derived from an EMBL/GenBank/DDBJ whole genome shotgun (WGS) entry which is preliminary data.</text>
</comment>
<evidence type="ECO:0000256" key="5">
    <source>
        <dbReference type="SAM" id="Phobius"/>
    </source>
</evidence>
<organism evidence="6 7">
    <name type="scientific">Pseudonocardia ailaonensis</name>
    <dbReference type="NCBI Taxonomy" id="367279"/>
    <lineage>
        <taxon>Bacteria</taxon>
        <taxon>Bacillati</taxon>
        <taxon>Actinomycetota</taxon>
        <taxon>Actinomycetes</taxon>
        <taxon>Pseudonocardiales</taxon>
        <taxon>Pseudonocardiaceae</taxon>
        <taxon>Pseudonocardia</taxon>
    </lineage>
</organism>
<sequence length="126" mass="13986">MSYPSYEPRPGGPLVPTDDERNWAMASHVLSFVSAWFALGLFAPLIVLLVKGGDSPYVRRNAVESLNFQINALVWTVLFGLLIFLGIGLVLLPLYGVFYVVCVIMGTVRASQGVEYRYPLTIRFVS</sequence>
<dbReference type="Pfam" id="PF09685">
    <property type="entry name" value="MamF_MmsF"/>
    <property type="match status" value="1"/>
</dbReference>
<dbReference type="RefSeq" id="WP_344425006.1">
    <property type="nucleotide sequence ID" value="NZ_BAAAQK010000025.1"/>
</dbReference>
<feature type="transmembrane region" description="Helical" evidence="5">
    <location>
        <begin position="29"/>
        <end position="50"/>
    </location>
</feature>
<keyword evidence="4 5" id="KW-0472">Membrane</keyword>
<feature type="transmembrane region" description="Helical" evidence="5">
    <location>
        <begin position="70"/>
        <end position="91"/>
    </location>
</feature>
<name>A0ABN2NJL3_9PSEU</name>
<accession>A0ABN2NJL3</accession>
<evidence type="ECO:0000256" key="1">
    <source>
        <dbReference type="ARBA" id="ARBA00004141"/>
    </source>
</evidence>
<proteinExistence type="predicted"/>
<evidence type="ECO:0000313" key="6">
    <source>
        <dbReference type="EMBL" id="GAA1872166.1"/>
    </source>
</evidence>
<evidence type="ECO:0000256" key="2">
    <source>
        <dbReference type="ARBA" id="ARBA00022692"/>
    </source>
</evidence>
<dbReference type="InterPro" id="IPR019109">
    <property type="entry name" value="MamF_MmsF"/>
</dbReference>
<keyword evidence="2 5" id="KW-0812">Transmembrane</keyword>